<gene>
    <name evidence="2" type="ORF">CVT26_008282</name>
</gene>
<reference evidence="2 3" key="1">
    <citation type="journal article" date="2018" name="Evol. Lett.">
        <title>Horizontal gene cluster transfer increased hallucinogenic mushroom diversity.</title>
        <authorList>
            <person name="Reynolds H.T."/>
            <person name="Vijayakumar V."/>
            <person name="Gluck-Thaler E."/>
            <person name="Korotkin H.B."/>
            <person name="Matheny P.B."/>
            <person name="Slot J.C."/>
        </authorList>
    </citation>
    <scope>NUCLEOTIDE SEQUENCE [LARGE SCALE GENOMIC DNA]</scope>
    <source>
        <strain evidence="2 3">SRW20</strain>
    </source>
</reference>
<comment type="caution">
    <text evidence="2">The sequence shown here is derived from an EMBL/GenBank/DDBJ whole genome shotgun (WGS) entry which is preliminary data.</text>
</comment>
<name>A0A409WUK5_9AGAR</name>
<dbReference type="Proteomes" id="UP000284706">
    <property type="component" value="Unassembled WGS sequence"/>
</dbReference>
<evidence type="ECO:0000313" key="3">
    <source>
        <dbReference type="Proteomes" id="UP000284706"/>
    </source>
</evidence>
<accession>A0A409WUK5</accession>
<evidence type="ECO:0000313" key="2">
    <source>
        <dbReference type="EMBL" id="PPQ82182.1"/>
    </source>
</evidence>
<evidence type="ECO:0000256" key="1">
    <source>
        <dbReference type="SAM" id="MobiDB-lite"/>
    </source>
</evidence>
<protein>
    <recommendedName>
        <fullName evidence="4">F-box domain-containing protein</fullName>
    </recommendedName>
</protein>
<keyword evidence="3" id="KW-1185">Reference proteome</keyword>
<proteinExistence type="predicted"/>
<dbReference type="EMBL" id="NHYE01004781">
    <property type="protein sequence ID" value="PPQ82182.1"/>
    <property type="molecule type" value="Genomic_DNA"/>
</dbReference>
<dbReference type="AlphaFoldDB" id="A0A409WUK5"/>
<evidence type="ECO:0008006" key="4">
    <source>
        <dbReference type="Google" id="ProtNLM"/>
    </source>
</evidence>
<dbReference type="InParanoid" id="A0A409WUK5"/>
<feature type="compositionally biased region" description="Acidic residues" evidence="1">
    <location>
        <begin position="414"/>
        <end position="438"/>
    </location>
</feature>
<organism evidence="2 3">
    <name type="scientific">Gymnopilus dilepis</name>
    <dbReference type="NCBI Taxonomy" id="231916"/>
    <lineage>
        <taxon>Eukaryota</taxon>
        <taxon>Fungi</taxon>
        <taxon>Dikarya</taxon>
        <taxon>Basidiomycota</taxon>
        <taxon>Agaricomycotina</taxon>
        <taxon>Agaricomycetes</taxon>
        <taxon>Agaricomycetidae</taxon>
        <taxon>Agaricales</taxon>
        <taxon>Agaricineae</taxon>
        <taxon>Hymenogastraceae</taxon>
        <taxon>Gymnopilus</taxon>
    </lineage>
</organism>
<feature type="region of interest" description="Disordered" evidence="1">
    <location>
        <begin position="411"/>
        <end position="438"/>
    </location>
</feature>
<sequence>MPTYLGKAKNAFIPTSFFAIMLRTPRLPLELIDKSLDELANDPQRPARAKELDLSACAKASHMLRTSARRARYRQRELTLGPSDIAEKVKMWTYYAPVITPYLEDLEVTWYCPSSISRSDVIDLISLLSKAVLQRLKLVGVDRDFPIVMHQLAGQTTICDLSLRFFTSIPAELLAYRKALRTLEIKDSQVVWTNSMPYSSDFNYVFDTQEDFDVDGIRPPSSFTLGLYSTLEYENTLLQRYSGNLTSLTLVFHSQSLKYLDHLSGDLFVNLKHLELEFNNDESIQPKIDIARWVEKRGGSNIEDFTVCFSYSCEISGDILAIMNCIIAEGSPHSTTNLFDTKVFPKLANGEVILKFPLIWYDSYQDWEVASIQEMVDIKAQELFGGKTSVPTAAIKGLLVLAEDPLALRCSQSCEEESGSEDEESGSEDEESGSEDEE</sequence>